<protein>
    <recommendedName>
        <fullName evidence="1">Methyltransferase type 11 domain-containing protein</fullName>
    </recommendedName>
</protein>
<dbReference type="PANTHER" id="PTHR43464:SF82">
    <property type="entry name" value="METHYLTRANSFERASE DOMAIN-CONTAINING PROTEIN"/>
    <property type="match status" value="1"/>
</dbReference>
<evidence type="ECO:0000313" key="3">
    <source>
        <dbReference type="Proteomes" id="UP000319576"/>
    </source>
</evidence>
<dbReference type="InterPro" id="IPR013216">
    <property type="entry name" value="Methyltransf_11"/>
</dbReference>
<keyword evidence="3" id="KW-1185">Reference proteome</keyword>
<organism evidence="2 3">
    <name type="scientific">Urbifossiella limnaea</name>
    <dbReference type="NCBI Taxonomy" id="2528023"/>
    <lineage>
        <taxon>Bacteria</taxon>
        <taxon>Pseudomonadati</taxon>
        <taxon>Planctomycetota</taxon>
        <taxon>Planctomycetia</taxon>
        <taxon>Gemmatales</taxon>
        <taxon>Gemmataceae</taxon>
        <taxon>Urbifossiella</taxon>
    </lineage>
</organism>
<dbReference type="CDD" id="cd02440">
    <property type="entry name" value="AdoMet_MTases"/>
    <property type="match status" value="1"/>
</dbReference>
<dbReference type="PANTHER" id="PTHR43464">
    <property type="entry name" value="METHYLTRANSFERASE"/>
    <property type="match status" value="1"/>
</dbReference>
<evidence type="ECO:0000313" key="2">
    <source>
        <dbReference type="EMBL" id="QDU20043.1"/>
    </source>
</evidence>
<dbReference type="GO" id="GO:0008757">
    <property type="term" value="F:S-adenosylmethionine-dependent methyltransferase activity"/>
    <property type="evidence" value="ECO:0007669"/>
    <property type="project" value="InterPro"/>
</dbReference>
<dbReference type="AlphaFoldDB" id="A0A517XRD7"/>
<dbReference type="Gene3D" id="3.40.50.150">
    <property type="entry name" value="Vaccinia Virus protein VP39"/>
    <property type="match status" value="1"/>
</dbReference>
<accession>A0A517XRD7</accession>
<feature type="domain" description="Methyltransferase type 11" evidence="1">
    <location>
        <begin position="49"/>
        <end position="166"/>
    </location>
</feature>
<dbReference type="SUPFAM" id="SSF53335">
    <property type="entry name" value="S-adenosyl-L-methionine-dependent methyltransferases"/>
    <property type="match status" value="1"/>
</dbReference>
<dbReference type="Pfam" id="PF08241">
    <property type="entry name" value="Methyltransf_11"/>
    <property type="match status" value="1"/>
</dbReference>
<dbReference type="EMBL" id="CP036273">
    <property type="protein sequence ID" value="QDU20043.1"/>
    <property type="molecule type" value="Genomic_DNA"/>
</dbReference>
<sequence>MGVAPAVRNFWPDAKCAKAFWSQQELRPYRQLLTDTIDWCAPAAGERWLDLGCGSGPLSAALWERSNGAVAEVVGLDCAAVNEQAYAKLRKTLAPPPGDRVRFECHNFSDGLSQVPSDSFDHAVSGLSITYAESYSEAEGRWTTAAYDTILAEVLRVIRPGGRFVFSVNVPEPSWLRVGVESLGGIFRTRRPLEFLKRSWRMMRYGAWLKREARTGRFHYLPADEIAEKLAAAGYTRIEHRLSYSQQAFIFRAVKPTR</sequence>
<reference evidence="2 3" key="1">
    <citation type="submission" date="2019-02" db="EMBL/GenBank/DDBJ databases">
        <title>Deep-cultivation of Planctomycetes and their phenomic and genomic characterization uncovers novel biology.</title>
        <authorList>
            <person name="Wiegand S."/>
            <person name="Jogler M."/>
            <person name="Boedeker C."/>
            <person name="Pinto D."/>
            <person name="Vollmers J."/>
            <person name="Rivas-Marin E."/>
            <person name="Kohn T."/>
            <person name="Peeters S.H."/>
            <person name="Heuer A."/>
            <person name="Rast P."/>
            <person name="Oberbeckmann S."/>
            <person name="Bunk B."/>
            <person name="Jeske O."/>
            <person name="Meyerdierks A."/>
            <person name="Storesund J.E."/>
            <person name="Kallscheuer N."/>
            <person name="Luecker S."/>
            <person name="Lage O.M."/>
            <person name="Pohl T."/>
            <person name="Merkel B.J."/>
            <person name="Hornburger P."/>
            <person name="Mueller R.-W."/>
            <person name="Bruemmer F."/>
            <person name="Labrenz M."/>
            <person name="Spormann A.M."/>
            <person name="Op den Camp H."/>
            <person name="Overmann J."/>
            <person name="Amann R."/>
            <person name="Jetten M.S.M."/>
            <person name="Mascher T."/>
            <person name="Medema M.H."/>
            <person name="Devos D.P."/>
            <person name="Kaster A.-K."/>
            <person name="Ovreas L."/>
            <person name="Rohde M."/>
            <person name="Galperin M.Y."/>
            <person name="Jogler C."/>
        </authorList>
    </citation>
    <scope>NUCLEOTIDE SEQUENCE [LARGE SCALE GENOMIC DNA]</scope>
    <source>
        <strain evidence="2 3">ETA_A1</strain>
    </source>
</reference>
<evidence type="ECO:0000259" key="1">
    <source>
        <dbReference type="Pfam" id="PF08241"/>
    </source>
</evidence>
<dbReference type="InterPro" id="IPR029063">
    <property type="entry name" value="SAM-dependent_MTases_sf"/>
</dbReference>
<dbReference type="Proteomes" id="UP000319576">
    <property type="component" value="Chromosome"/>
</dbReference>
<gene>
    <name evidence="2" type="ORF">ETAA1_19860</name>
</gene>
<name>A0A517XRD7_9BACT</name>
<dbReference type="RefSeq" id="WP_145236937.1">
    <property type="nucleotide sequence ID" value="NZ_CP036273.1"/>
</dbReference>
<proteinExistence type="predicted"/>
<dbReference type="KEGG" id="uli:ETAA1_19860"/>
<dbReference type="OrthoDB" id="278023at2"/>